<gene>
    <name evidence="6" type="ordered locus">CT1595</name>
</gene>
<dbReference type="Gene3D" id="3.60.21.10">
    <property type="match status" value="1"/>
</dbReference>
<dbReference type="Pfam" id="PF00149">
    <property type="entry name" value="Metallophos"/>
    <property type="match status" value="1"/>
</dbReference>
<dbReference type="SUPFAM" id="SSF56300">
    <property type="entry name" value="Metallo-dependent phosphatases"/>
    <property type="match status" value="1"/>
</dbReference>
<dbReference type="InterPro" id="IPR004843">
    <property type="entry name" value="Calcineurin-like_PHP"/>
</dbReference>
<reference evidence="6 7" key="1">
    <citation type="journal article" date="2002" name="Proc. Natl. Acad. Sci. U.S.A.">
        <title>The complete genome sequence of Chlorobium tepidum TLS, a photosynthetic, anaerobic, green-sulfur bacterium.</title>
        <authorList>
            <person name="Eisen J.A."/>
            <person name="Nelson K.E."/>
            <person name="Paulsen I.T."/>
            <person name="Heidelberg J.F."/>
            <person name="Wu M."/>
            <person name="Dodson R.J."/>
            <person name="Deboy R."/>
            <person name="Gwinn M.L."/>
            <person name="Nelson W.C."/>
            <person name="Haft D.H."/>
            <person name="Hickey E.K."/>
            <person name="Peterson J.D."/>
            <person name="Durkin A.S."/>
            <person name="Kolonay J.L."/>
            <person name="Yang F."/>
            <person name="Holt I."/>
            <person name="Umayam L.A."/>
            <person name="Mason T."/>
            <person name="Brenner M."/>
            <person name="Shea T.P."/>
            <person name="Parksey D."/>
            <person name="Nierman W.C."/>
            <person name="Feldblyum T.V."/>
            <person name="Hansen C.L."/>
            <person name="Craven M.B."/>
            <person name="Radune D."/>
            <person name="Vamathevan J."/>
            <person name="Khouri H."/>
            <person name="White O."/>
            <person name="Gruber T.M."/>
            <person name="Ketchum K.A."/>
            <person name="Venter J.C."/>
            <person name="Tettelin H."/>
            <person name="Bryant D.A."/>
            <person name="Fraser C.M."/>
        </authorList>
    </citation>
    <scope>NUCLEOTIDE SEQUENCE [LARGE SCALE GENOMIC DNA]</scope>
    <source>
        <strain evidence="7">ATCC 49652 / DSM 12025 / NBRC 103806 / TLS</strain>
    </source>
</reference>
<keyword evidence="7" id="KW-1185">Reference proteome</keyword>
<dbReference type="STRING" id="194439.CT1595"/>
<accession>Q8KC31</accession>
<evidence type="ECO:0000313" key="6">
    <source>
        <dbReference type="EMBL" id="AAM72820.1"/>
    </source>
</evidence>
<organism evidence="6 7">
    <name type="scientific">Chlorobaculum tepidum (strain ATCC 49652 / DSM 12025 / NBRC 103806 / TLS)</name>
    <name type="common">Chlorobium tepidum</name>
    <dbReference type="NCBI Taxonomy" id="194439"/>
    <lineage>
        <taxon>Bacteria</taxon>
        <taxon>Pseudomonadati</taxon>
        <taxon>Chlorobiota</taxon>
        <taxon>Chlorobiia</taxon>
        <taxon>Chlorobiales</taxon>
        <taxon>Chlorobiaceae</taxon>
        <taxon>Chlorobaculum</taxon>
    </lineage>
</organism>
<dbReference type="InterPro" id="IPR050884">
    <property type="entry name" value="CNP_phosphodiesterase-III"/>
</dbReference>
<dbReference type="eggNOG" id="COG1409">
    <property type="taxonomic scope" value="Bacteria"/>
</dbReference>
<dbReference type="EMBL" id="AE006470">
    <property type="protein sequence ID" value="AAM72820.1"/>
    <property type="molecule type" value="Genomic_DNA"/>
</dbReference>
<dbReference type="Proteomes" id="UP000001007">
    <property type="component" value="Chromosome"/>
</dbReference>
<evidence type="ECO:0000256" key="3">
    <source>
        <dbReference type="ARBA" id="ARBA00023004"/>
    </source>
</evidence>
<evidence type="ECO:0000256" key="1">
    <source>
        <dbReference type="ARBA" id="ARBA00022723"/>
    </source>
</evidence>
<evidence type="ECO:0000256" key="4">
    <source>
        <dbReference type="ARBA" id="ARBA00025742"/>
    </source>
</evidence>
<keyword evidence="2" id="KW-0378">Hydrolase</keyword>
<proteinExistence type="inferred from homology"/>
<keyword evidence="1" id="KW-0479">Metal-binding</keyword>
<evidence type="ECO:0000256" key="2">
    <source>
        <dbReference type="ARBA" id="ARBA00022801"/>
    </source>
</evidence>
<sequence>MSFDKKVTIAHLSDLHFASKNDRYLTARLDTMLGEFVRRKYDHLVMTGDLIDTASPALWTIIRDALVRHGLFDWTKTTVIPGNHDLIDLEEEMRFYNALNPDDRSRQHRVDDRLRQFNAIFRPLITDNGDALAGVPFVKVMRLGGISLSFVAVNTVDPWSGLDNPAGARGSVSPETLRALQEPGVRQVLDDTFIIGLCHHAYKVYGTGALVDQVFDWTMEFKNRDEYLKAMKNLGVRLVLHGHFHRFQVYQANGINFINGGSFRYSPERYGELVINADGRWSHRFVNLALKK</sequence>
<dbReference type="SMR" id="Q8KC31"/>
<dbReference type="EnsemblBacteria" id="AAM72820">
    <property type="protein sequence ID" value="AAM72820"/>
    <property type="gene ID" value="CT1595"/>
</dbReference>
<dbReference type="CDD" id="cd07400">
    <property type="entry name" value="MPP_1"/>
    <property type="match status" value="1"/>
</dbReference>
<dbReference type="InterPro" id="IPR029052">
    <property type="entry name" value="Metallo-depent_PP-like"/>
</dbReference>
<dbReference type="AlphaFoldDB" id="Q8KC31"/>
<protein>
    <recommendedName>
        <fullName evidence="5">Calcineurin-like phosphoesterase domain-containing protein</fullName>
    </recommendedName>
</protein>
<dbReference type="KEGG" id="cte:CT1595"/>
<dbReference type="GO" id="GO:0016787">
    <property type="term" value="F:hydrolase activity"/>
    <property type="evidence" value="ECO:0007669"/>
    <property type="project" value="UniProtKB-KW"/>
</dbReference>
<feature type="domain" description="Calcineurin-like phosphoesterase" evidence="5">
    <location>
        <begin position="8"/>
        <end position="246"/>
    </location>
</feature>
<evidence type="ECO:0000259" key="5">
    <source>
        <dbReference type="Pfam" id="PF00149"/>
    </source>
</evidence>
<dbReference type="PATRIC" id="fig|194439.7.peg.1442"/>
<dbReference type="RefSeq" id="WP_010933259.1">
    <property type="nucleotide sequence ID" value="NC_002932.3"/>
</dbReference>
<dbReference type="PANTHER" id="PTHR42988:SF2">
    <property type="entry name" value="CYCLIC NUCLEOTIDE PHOSPHODIESTERASE CBUA0032-RELATED"/>
    <property type="match status" value="1"/>
</dbReference>
<evidence type="ECO:0000313" key="7">
    <source>
        <dbReference type="Proteomes" id="UP000001007"/>
    </source>
</evidence>
<dbReference type="HOGENOM" id="CLU_959280_0_0_10"/>
<comment type="similarity">
    <text evidence="4">Belongs to the cyclic nucleotide phosphodiesterase class-III family.</text>
</comment>
<name>Q8KC31_CHLTE</name>
<keyword evidence="3" id="KW-0408">Iron</keyword>
<dbReference type="OrthoDB" id="597003at2"/>
<dbReference type="PANTHER" id="PTHR42988">
    <property type="entry name" value="PHOSPHOHYDROLASE"/>
    <property type="match status" value="1"/>
</dbReference>
<dbReference type="GO" id="GO:0046872">
    <property type="term" value="F:metal ion binding"/>
    <property type="evidence" value="ECO:0007669"/>
    <property type="project" value="UniProtKB-KW"/>
</dbReference>